<evidence type="ECO:0000259" key="3">
    <source>
        <dbReference type="Pfam" id="PF04782"/>
    </source>
</evidence>
<feature type="region of interest" description="Disordered" evidence="2">
    <location>
        <begin position="1"/>
        <end position="23"/>
    </location>
</feature>
<evidence type="ECO:0000256" key="1">
    <source>
        <dbReference type="SAM" id="Coils"/>
    </source>
</evidence>
<evidence type="ECO:0000313" key="4">
    <source>
        <dbReference type="EMBL" id="KAJ8553383.1"/>
    </source>
</evidence>
<dbReference type="EMBL" id="JAJAGQ010000009">
    <property type="protein sequence ID" value="KAJ8553383.1"/>
    <property type="molecule type" value="Genomic_DNA"/>
</dbReference>
<dbReference type="Proteomes" id="UP001152561">
    <property type="component" value="Unassembled WGS sequence"/>
</dbReference>
<dbReference type="GO" id="GO:0008276">
    <property type="term" value="F:protein methyltransferase activity"/>
    <property type="evidence" value="ECO:0007669"/>
    <property type="project" value="InterPro"/>
</dbReference>
<keyword evidence="5" id="KW-1185">Reference proteome</keyword>
<dbReference type="SUPFAM" id="SSF53335">
    <property type="entry name" value="S-adenosyl-L-methionine-dependent methyltransferases"/>
    <property type="match status" value="1"/>
</dbReference>
<keyword evidence="1" id="KW-0175">Coiled coil</keyword>
<gene>
    <name evidence="4" type="ORF">K7X08_024061</name>
</gene>
<evidence type="ECO:0000313" key="5">
    <source>
        <dbReference type="Proteomes" id="UP001152561"/>
    </source>
</evidence>
<dbReference type="InterPro" id="IPR029063">
    <property type="entry name" value="SAM-dependent_MTases_sf"/>
</dbReference>
<evidence type="ECO:0000256" key="2">
    <source>
        <dbReference type="SAM" id="MobiDB-lite"/>
    </source>
</evidence>
<protein>
    <recommendedName>
        <fullName evidence="3">DUF632 domain-containing protein</fullName>
    </recommendedName>
</protein>
<feature type="region of interest" description="Disordered" evidence="2">
    <location>
        <begin position="338"/>
        <end position="372"/>
    </location>
</feature>
<accession>A0A9Q1M853</accession>
<comment type="caution">
    <text evidence="4">The sequence shown here is derived from an EMBL/GenBank/DDBJ whole genome shotgun (WGS) entry which is preliminary data.</text>
</comment>
<dbReference type="InterPro" id="IPR019410">
    <property type="entry name" value="Methyltransf_16"/>
</dbReference>
<dbReference type="AlphaFoldDB" id="A0A9Q1M853"/>
<dbReference type="GO" id="GO:0005634">
    <property type="term" value="C:nucleus"/>
    <property type="evidence" value="ECO:0007669"/>
    <property type="project" value="TreeGrafter"/>
</dbReference>
<dbReference type="Pfam" id="PF10294">
    <property type="entry name" value="Methyltransf_16"/>
    <property type="match status" value="1"/>
</dbReference>
<dbReference type="Gene3D" id="3.40.50.150">
    <property type="entry name" value="Vaccinia Virus protein VP39"/>
    <property type="match status" value="1"/>
</dbReference>
<feature type="coiled-coil region" evidence="1">
    <location>
        <begin position="639"/>
        <end position="666"/>
    </location>
</feature>
<feature type="compositionally biased region" description="Pro residues" evidence="2">
    <location>
        <begin position="344"/>
        <end position="368"/>
    </location>
</feature>
<feature type="domain" description="DUF632" evidence="3">
    <location>
        <begin position="519"/>
        <end position="606"/>
    </location>
</feature>
<dbReference type="InterPro" id="IPR006867">
    <property type="entry name" value="DUF632"/>
</dbReference>
<feature type="compositionally biased region" description="Basic and acidic residues" evidence="2">
    <location>
        <begin position="398"/>
        <end position="437"/>
    </location>
</feature>
<proteinExistence type="predicted"/>
<name>A0A9Q1M853_9SOLA</name>
<dbReference type="InterPro" id="IPR038899">
    <property type="entry name" value="METTL22"/>
</dbReference>
<sequence>MERENGVEQPRTSSSPPPLYSSPVVSWREEEQVMSEVHLGCPPNHSGPHVSHFTILLPPPHETSTLRGHTDAVDDISVSTSTMFDLDEDGDLILTRRKKSPSHHLVLTIQHNITSSIPRVGLQVWRAELVLADFVLHVMSMSSDFDEVVALELGAGTGLVGILLAQVAKTVFITDHGNEVLENCEKNVDLNAEIFHGKASVHVRELDWKDSWPPQLANTSPSKGRYSWAQSDIEELKKSSLLLAADVIYSDDLTDAFFSILKKLMSDNPEKVLYLALEKRYNFTLDDLDVVANGYSHFRRYMITGEDDAVSKQLDSASEPFFVGEQIDLRFIPCYGMEDEELPMPTPPSPPRPQNNRTPPPPPLPPPDSKGMSSMSWDFFFSSMENVPGSTLTEEDESRIQREELERRTMEERAKRNENDSRADETERVRKNEMPEEAEEVSKMLEANRLHYHSNFTDNRGHIDHSARVMRVITWNRSFRDKMLAWEKKLYDEVKAGEQMKLEIRERMAIMWETVRGYHLYVVVQEWHSQFDKLVIYQKQYIKALNNWLKLNLIPVDTNPKEKVSSPQRPQNPPILALIHAWHDNLEKLPDELARTAIYNFSAVINTIFENQKEEMKLKGTDETDPEGPQDDNLVVDRHLQLEALRKRLEDEEDAYQRQCLQVRDKSLTSLRNRLPELFRAMSEFSLACADMYRDLRGKQLGYVISDYGRIKARASSYINATLELTDVSVFSDIIPLIEDLARGSITFDTVTQIGGELGLVLFDIPIKGKVSCEIVVDTRNETISHQNCYPE</sequence>
<dbReference type="PANTHER" id="PTHR23108">
    <property type="entry name" value="METHYLTRANSFERASE-RELATED"/>
    <property type="match status" value="1"/>
</dbReference>
<feature type="region of interest" description="Disordered" evidence="2">
    <location>
        <begin position="387"/>
        <end position="437"/>
    </location>
</feature>
<reference evidence="5" key="1">
    <citation type="journal article" date="2023" name="Proc. Natl. Acad. Sci. U.S.A.">
        <title>Genomic and structural basis for evolution of tropane alkaloid biosynthesis.</title>
        <authorList>
            <person name="Wanga Y.-J."/>
            <person name="Taina T."/>
            <person name="Yua J.-Y."/>
            <person name="Lia J."/>
            <person name="Xua B."/>
            <person name="Chenc J."/>
            <person name="D'Auriad J.C."/>
            <person name="Huanga J.-P."/>
            <person name="Huanga S.-X."/>
        </authorList>
    </citation>
    <scope>NUCLEOTIDE SEQUENCE [LARGE SCALE GENOMIC DNA]</scope>
    <source>
        <strain evidence="5">cv. KIB-2019</strain>
    </source>
</reference>
<dbReference type="Pfam" id="PF04782">
    <property type="entry name" value="DUF632"/>
    <property type="match status" value="2"/>
</dbReference>
<feature type="domain" description="DUF632" evidence="3">
    <location>
        <begin position="436"/>
        <end position="509"/>
    </location>
</feature>
<dbReference type="PANTHER" id="PTHR23108:SF0">
    <property type="entry name" value="METHYLTRANSFERASE-LIKE PROTEIN 22"/>
    <property type="match status" value="1"/>
</dbReference>
<dbReference type="OrthoDB" id="46564at2759"/>
<organism evidence="4 5">
    <name type="scientific">Anisodus acutangulus</name>
    <dbReference type="NCBI Taxonomy" id="402998"/>
    <lineage>
        <taxon>Eukaryota</taxon>
        <taxon>Viridiplantae</taxon>
        <taxon>Streptophyta</taxon>
        <taxon>Embryophyta</taxon>
        <taxon>Tracheophyta</taxon>
        <taxon>Spermatophyta</taxon>
        <taxon>Magnoliopsida</taxon>
        <taxon>eudicotyledons</taxon>
        <taxon>Gunneridae</taxon>
        <taxon>Pentapetalae</taxon>
        <taxon>asterids</taxon>
        <taxon>lamiids</taxon>
        <taxon>Solanales</taxon>
        <taxon>Solanaceae</taxon>
        <taxon>Solanoideae</taxon>
        <taxon>Hyoscyameae</taxon>
        <taxon>Anisodus</taxon>
    </lineage>
</organism>